<reference evidence="2 3" key="2">
    <citation type="submission" date="2019-09" db="EMBL/GenBank/DDBJ databases">
        <authorList>
            <person name="Jin C."/>
        </authorList>
    </citation>
    <scope>NUCLEOTIDE SEQUENCE [LARGE SCALE GENOMIC DNA]</scope>
    <source>
        <strain evidence="2 3">AN110305</strain>
    </source>
</reference>
<keyword evidence="3" id="KW-1185">Reference proteome</keyword>
<accession>A0A5B2WUG0</accession>
<evidence type="ECO:0000313" key="2">
    <source>
        <dbReference type="EMBL" id="KAA2254116.1"/>
    </source>
</evidence>
<dbReference type="RefSeq" id="WP_149853481.1">
    <property type="nucleotide sequence ID" value="NZ_VUOB01000063.1"/>
</dbReference>
<gene>
    <name evidence="2" type="ORF">F0L68_31415</name>
</gene>
<proteinExistence type="predicted"/>
<dbReference type="EMBL" id="VUOB01000063">
    <property type="protein sequence ID" value="KAA2254116.1"/>
    <property type="molecule type" value="Genomic_DNA"/>
</dbReference>
<evidence type="ECO:0000313" key="3">
    <source>
        <dbReference type="Proteomes" id="UP000323454"/>
    </source>
</evidence>
<feature type="transmembrane region" description="Helical" evidence="1">
    <location>
        <begin position="38"/>
        <end position="59"/>
    </location>
</feature>
<feature type="transmembrane region" description="Helical" evidence="1">
    <location>
        <begin position="6"/>
        <end position="26"/>
    </location>
</feature>
<comment type="caution">
    <text evidence="2">The sequence shown here is derived from an EMBL/GenBank/DDBJ whole genome shotgun (WGS) entry which is preliminary data.</text>
</comment>
<organism evidence="2 3">
    <name type="scientific">Solihabitans fulvus</name>
    <dbReference type="NCBI Taxonomy" id="1892852"/>
    <lineage>
        <taxon>Bacteria</taxon>
        <taxon>Bacillati</taxon>
        <taxon>Actinomycetota</taxon>
        <taxon>Actinomycetes</taxon>
        <taxon>Pseudonocardiales</taxon>
        <taxon>Pseudonocardiaceae</taxon>
        <taxon>Solihabitans</taxon>
    </lineage>
</organism>
<keyword evidence="1" id="KW-0812">Transmembrane</keyword>
<dbReference type="Gene3D" id="3.40.50.1820">
    <property type="entry name" value="alpha/beta hydrolase"/>
    <property type="match status" value="1"/>
</dbReference>
<keyword evidence="1" id="KW-0472">Membrane</keyword>
<dbReference type="Proteomes" id="UP000323454">
    <property type="component" value="Unassembled WGS sequence"/>
</dbReference>
<evidence type="ECO:0000256" key="1">
    <source>
        <dbReference type="SAM" id="Phobius"/>
    </source>
</evidence>
<name>A0A5B2WUG0_9PSEU</name>
<protein>
    <submittedName>
        <fullName evidence="2">Uncharacterized protein</fullName>
    </submittedName>
</protein>
<keyword evidence="1" id="KW-1133">Transmembrane helix</keyword>
<sequence>MSPTAIPTLLIAFALVVAAGLGAALVWDAGGARWRTVLVRVVALLLCEALALAAVGLVANRAYGIYPTWRSMVAGAADSSVTTHTAGELAGWLDARAADGQHAGLVFDWQPPGGGWGLPRPPRISVPPEYFTDRDACLPVAVVLADRTATAGQGGWNDVGDEAARAIARNGDPAVVVLLRLPDRPGAVDRQLGVDLPDALRRDLRVCANRWAALGVGSAAEPALDLVAAHGDQYAAAAVVAGRDNPTNPVLAKAKTIAGLGAPVAVVTGSGAAADGLGVPRTIVAAQPNDRLPAALRWAQDLAPPLLAPSKDVAR</sequence>
<dbReference type="InterPro" id="IPR029058">
    <property type="entry name" value="AB_hydrolase_fold"/>
</dbReference>
<reference evidence="2 3" key="1">
    <citation type="submission" date="2019-09" db="EMBL/GenBank/DDBJ databases">
        <title>Goodfellowia gen. nov., a new genus of the Pseudonocardineae related to Actinoalloteichus, containing Goodfellowia coeruleoviolacea gen. nov., comb. nov. gen. nov., comb. nov.</title>
        <authorList>
            <person name="Labeda D."/>
        </authorList>
    </citation>
    <scope>NUCLEOTIDE SEQUENCE [LARGE SCALE GENOMIC DNA]</scope>
    <source>
        <strain evidence="2 3">AN110305</strain>
    </source>
</reference>
<dbReference type="AlphaFoldDB" id="A0A5B2WUG0"/>